<evidence type="ECO:0000313" key="2">
    <source>
        <dbReference type="EMBL" id="TDD68900.1"/>
    </source>
</evidence>
<feature type="transmembrane region" description="Helical" evidence="1">
    <location>
        <begin position="25"/>
        <end position="46"/>
    </location>
</feature>
<comment type="caution">
    <text evidence="2">The sequence shown here is derived from an EMBL/GenBank/DDBJ whole genome shotgun (WGS) entry which is preliminary data.</text>
</comment>
<evidence type="ECO:0000256" key="1">
    <source>
        <dbReference type="SAM" id="Phobius"/>
    </source>
</evidence>
<dbReference type="EMBL" id="SMLB01000017">
    <property type="protein sequence ID" value="TDD68900.1"/>
    <property type="molecule type" value="Genomic_DNA"/>
</dbReference>
<dbReference type="AlphaFoldDB" id="A0A4R5ACE5"/>
<dbReference type="RefSeq" id="WP_132103797.1">
    <property type="nucleotide sequence ID" value="NZ_SMLB01000017.1"/>
</dbReference>
<organism evidence="2 3">
    <name type="scientific">Jiangella aurantiaca</name>
    <dbReference type="NCBI Taxonomy" id="2530373"/>
    <lineage>
        <taxon>Bacteria</taxon>
        <taxon>Bacillati</taxon>
        <taxon>Actinomycetota</taxon>
        <taxon>Actinomycetes</taxon>
        <taxon>Jiangellales</taxon>
        <taxon>Jiangellaceae</taxon>
        <taxon>Jiangella</taxon>
    </lineage>
</organism>
<keyword evidence="1" id="KW-1133">Transmembrane helix</keyword>
<proteinExistence type="predicted"/>
<evidence type="ECO:0000313" key="3">
    <source>
        <dbReference type="Proteomes" id="UP000295217"/>
    </source>
</evidence>
<accession>A0A4R5ACE5</accession>
<keyword evidence="1" id="KW-0472">Membrane</keyword>
<keyword evidence="3" id="KW-1185">Reference proteome</keyword>
<protein>
    <submittedName>
        <fullName evidence="2">Uncharacterized protein</fullName>
    </submittedName>
</protein>
<keyword evidence="1" id="KW-0812">Transmembrane</keyword>
<gene>
    <name evidence="2" type="ORF">E1262_14230</name>
</gene>
<reference evidence="2 3" key="1">
    <citation type="submission" date="2019-02" db="EMBL/GenBank/DDBJ databases">
        <title>Draft genome sequences of novel Actinobacteria.</title>
        <authorList>
            <person name="Sahin N."/>
            <person name="Ay H."/>
            <person name="Saygin H."/>
        </authorList>
    </citation>
    <scope>NUCLEOTIDE SEQUENCE [LARGE SCALE GENOMIC DNA]</scope>
    <source>
        <strain evidence="2 3">8K307</strain>
    </source>
</reference>
<sequence length="59" mass="6089">MTDPSRRPDAGWGSGDDATTGVRRWVKVTVIVAAVVVLLVVVWLLIGGGGGEHGPGRHG</sequence>
<dbReference type="Proteomes" id="UP000295217">
    <property type="component" value="Unassembled WGS sequence"/>
</dbReference>
<name>A0A4R5ACE5_9ACTN</name>